<dbReference type="InParanoid" id="E0VUT0"/>
<organism>
    <name type="scientific">Pediculus humanus subsp. corporis</name>
    <name type="common">Body louse</name>
    <dbReference type="NCBI Taxonomy" id="121224"/>
    <lineage>
        <taxon>Eukaryota</taxon>
        <taxon>Metazoa</taxon>
        <taxon>Ecdysozoa</taxon>
        <taxon>Arthropoda</taxon>
        <taxon>Hexapoda</taxon>
        <taxon>Insecta</taxon>
        <taxon>Pterygota</taxon>
        <taxon>Neoptera</taxon>
        <taxon>Paraneoptera</taxon>
        <taxon>Psocodea</taxon>
        <taxon>Troctomorpha</taxon>
        <taxon>Phthiraptera</taxon>
        <taxon>Anoplura</taxon>
        <taxon>Pediculidae</taxon>
        <taxon>Pediculus</taxon>
    </lineage>
</organism>
<dbReference type="Proteomes" id="UP000009046">
    <property type="component" value="Unassembled WGS sequence"/>
</dbReference>
<proteinExistence type="predicted"/>
<dbReference type="KEGG" id="phu:Phum_PHUM454540"/>
<dbReference type="AlphaFoldDB" id="E0VUT0"/>
<dbReference type="EMBL" id="AAZO01005534">
    <property type="status" value="NOT_ANNOTATED_CDS"/>
    <property type="molecule type" value="Genomic_DNA"/>
</dbReference>
<dbReference type="GeneID" id="8230528"/>
<evidence type="ECO:0000313" key="1">
    <source>
        <dbReference type="EMBL" id="EEB17136.1"/>
    </source>
</evidence>
<protein>
    <submittedName>
        <fullName evidence="1 2">Uncharacterized protein</fullName>
    </submittedName>
</protein>
<name>E0VUT0_PEDHC</name>
<accession>E0VUT0</accession>
<keyword evidence="3" id="KW-1185">Reference proteome</keyword>
<reference evidence="1" key="1">
    <citation type="submission" date="2007-04" db="EMBL/GenBank/DDBJ databases">
        <title>Annotation of Pediculus humanus corporis strain USDA.</title>
        <authorList>
            <person name="Kirkness E."/>
            <person name="Hannick L."/>
            <person name="Hass B."/>
            <person name="Bruggner R."/>
            <person name="Lawson D."/>
            <person name="Bidwell S."/>
            <person name="Joardar V."/>
            <person name="Caler E."/>
            <person name="Walenz B."/>
            <person name="Inman J."/>
            <person name="Schobel S."/>
            <person name="Galinsky K."/>
            <person name="Amedeo P."/>
            <person name="Strausberg R."/>
        </authorList>
    </citation>
    <scope>NUCLEOTIDE SEQUENCE</scope>
    <source>
        <strain evidence="1">USDA</strain>
    </source>
</reference>
<dbReference type="EMBL" id="DS235793">
    <property type="protein sequence ID" value="EEB17136.1"/>
    <property type="molecule type" value="Genomic_DNA"/>
</dbReference>
<evidence type="ECO:0000313" key="3">
    <source>
        <dbReference type="Proteomes" id="UP000009046"/>
    </source>
</evidence>
<gene>
    <name evidence="2" type="primary">8230528</name>
    <name evidence="1" type="ORF">Phum_PHUM454540</name>
</gene>
<evidence type="ECO:0000313" key="2">
    <source>
        <dbReference type="EnsemblMetazoa" id="PHUM454540-PA"/>
    </source>
</evidence>
<dbReference type="EnsemblMetazoa" id="PHUM454540-RA">
    <property type="protein sequence ID" value="PHUM454540-PA"/>
    <property type="gene ID" value="PHUM454540"/>
</dbReference>
<dbReference type="CTD" id="8230528"/>
<dbReference type="RefSeq" id="XP_002429874.1">
    <property type="nucleotide sequence ID" value="XM_002429829.1"/>
</dbReference>
<sequence length="309" mass="35751">MSVLRNEMNFFIKKEKNKITGKGLKNFLSSIGRKIFGKVNKNEIEYGEATLTKKKRKNCILKSVSSLSSYPIYDDDGFFIHSSSPYHINFNFSKENNNNNNNIRGGFLTRKKNLRGKNKRNEFCCRECHWGKLLNNNNNSYSKFSIVSSDSACDLSLSESSCDDLKCIYRKPEIKLKRKRSKSAGDLPGGCKRTVENFIKIHNDNIKNEFFESLTRGGRGGEGEEYNNDDDDTVHSYESLMYDFQKYKNFDDSDYDFLLTKSNYKVIEPSYENLKVIENCYANLLAFYSKHERGTGRSADQQVFLLMNE</sequence>
<reference evidence="1" key="2">
    <citation type="submission" date="2007-04" db="EMBL/GenBank/DDBJ databases">
        <title>The genome of the human body louse.</title>
        <authorList>
            <consortium name="The Human Body Louse Genome Consortium"/>
            <person name="Kirkness E."/>
            <person name="Walenz B."/>
            <person name="Hass B."/>
            <person name="Bruggner R."/>
            <person name="Strausberg R."/>
        </authorList>
    </citation>
    <scope>NUCLEOTIDE SEQUENCE</scope>
    <source>
        <strain evidence="1">USDA</strain>
    </source>
</reference>
<dbReference type="VEuPathDB" id="VectorBase:PHUM454540"/>
<reference evidence="2" key="3">
    <citation type="submission" date="2021-02" db="UniProtKB">
        <authorList>
            <consortium name="EnsemblMetazoa"/>
        </authorList>
    </citation>
    <scope>IDENTIFICATION</scope>
    <source>
        <strain evidence="2">USDA</strain>
    </source>
</reference>
<dbReference type="HOGENOM" id="CLU_901097_0_0_1"/>